<feature type="transmembrane region" description="Helical" evidence="8">
    <location>
        <begin position="91"/>
        <end position="111"/>
    </location>
</feature>
<keyword evidence="7 8" id="KW-0472">Membrane</keyword>
<feature type="transmembrane region" description="Helical" evidence="8">
    <location>
        <begin position="52"/>
        <end position="71"/>
    </location>
</feature>
<keyword evidence="2" id="KW-1003">Cell membrane</keyword>
<dbReference type="Pfam" id="PF13231">
    <property type="entry name" value="PMT_2"/>
    <property type="match status" value="1"/>
</dbReference>
<evidence type="ECO:0000256" key="5">
    <source>
        <dbReference type="ARBA" id="ARBA00022692"/>
    </source>
</evidence>
<evidence type="ECO:0000256" key="3">
    <source>
        <dbReference type="ARBA" id="ARBA00022676"/>
    </source>
</evidence>
<accession>A0A7G9Z1M0</accession>
<evidence type="ECO:0000256" key="8">
    <source>
        <dbReference type="SAM" id="Phobius"/>
    </source>
</evidence>
<sequence>MSSGSVLIVAGFGDLEREVKLGMDGDQDAHCKNMRKENAIIQFIKNRWTSPYAIIIYFALIKLLIHLFTNGQYGYFRDELYFLACSEHLDWGYVDFAPLVAVITKLSLMFFGDSLSAIRFLPAVAGALLIVLTGLIVTELGGKRFAVMLGCLCVLVAPIYLVFDTLLSMNAFEPLFWMGAVYFIILTINRKDPRYLIGFGMFVGFGLQNKHTMLLLISGILIGLLFTRERRSMTNKWLLVAGLIAVAIFLPNLIWQHQHNWPAIEVISNVAATGKNVPLSPLEFVLQQIGIMLPFTAPVWIAGLCFFFLDDQGKHYRMFGIAYLVMLLIMFVTSSKSYYIASAYPVLFAGGAVLLEKLFEEKRKIRWLKVAYPILLMVTGGIFAPMFLPVLPVDTYITYQQTLGFVPPKSEVGHVGPLPNYYGDMFGWPEMVETVAEIYHNLPPEERAKAAIFAQNYGEAGAIDFFGPNYDLPKAISGHQNYYLWGPRNYTGEVVILLGFPPDRANRICGGVEEAGTVGHSYAMAEEHYTIYICRDLKGGLQESWHEWKSWN</sequence>
<evidence type="ECO:0000256" key="2">
    <source>
        <dbReference type="ARBA" id="ARBA00022475"/>
    </source>
</evidence>
<evidence type="ECO:0000256" key="4">
    <source>
        <dbReference type="ARBA" id="ARBA00022679"/>
    </source>
</evidence>
<dbReference type="GO" id="GO:0005886">
    <property type="term" value="C:plasma membrane"/>
    <property type="evidence" value="ECO:0007669"/>
    <property type="project" value="UniProtKB-SubCell"/>
</dbReference>
<gene>
    <name evidence="10" type="ORF">CKCBCIOL_00011</name>
</gene>
<feature type="transmembrane region" description="Helical" evidence="8">
    <location>
        <begin position="338"/>
        <end position="358"/>
    </location>
</feature>
<dbReference type="AlphaFoldDB" id="A0A7G9Z1M0"/>
<protein>
    <recommendedName>
        <fullName evidence="9">Glycosyltransferase RgtA/B/C/D-like domain-containing protein</fullName>
    </recommendedName>
</protein>
<feature type="transmembrane region" description="Helical" evidence="8">
    <location>
        <begin position="118"/>
        <end position="138"/>
    </location>
</feature>
<feature type="transmembrane region" description="Helical" evidence="8">
    <location>
        <begin position="289"/>
        <end position="309"/>
    </location>
</feature>
<organism evidence="10">
    <name type="scientific">Candidatus Methanophaga sp. ANME-1 ERB7</name>
    <dbReference type="NCBI Taxonomy" id="2759913"/>
    <lineage>
        <taxon>Archaea</taxon>
        <taxon>Methanobacteriati</taxon>
        <taxon>Methanobacteriota</taxon>
        <taxon>Stenosarchaea group</taxon>
        <taxon>Methanomicrobia</taxon>
        <taxon>Candidatus Methanophagales</taxon>
        <taxon>Candidatus Methanophagaceae</taxon>
        <taxon>Candidatus Methanophaga</taxon>
    </lineage>
</organism>
<evidence type="ECO:0000256" key="1">
    <source>
        <dbReference type="ARBA" id="ARBA00004651"/>
    </source>
</evidence>
<keyword evidence="5 8" id="KW-0812">Transmembrane</keyword>
<evidence type="ECO:0000259" key="9">
    <source>
        <dbReference type="Pfam" id="PF13231"/>
    </source>
</evidence>
<feature type="transmembrane region" description="Helical" evidence="8">
    <location>
        <begin position="316"/>
        <end position="332"/>
    </location>
</feature>
<dbReference type="GO" id="GO:0016763">
    <property type="term" value="F:pentosyltransferase activity"/>
    <property type="evidence" value="ECO:0007669"/>
    <property type="project" value="TreeGrafter"/>
</dbReference>
<feature type="domain" description="Glycosyltransferase RgtA/B/C/D-like" evidence="9">
    <location>
        <begin position="97"/>
        <end position="255"/>
    </location>
</feature>
<keyword evidence="3" id="KW-0328">Glycosyltransferase</keyword>
<dbReference type="PANTHER" id="PTHR33908">
    <property type="entry name" value="MANNOSYLTRANSFERASE YKCB-RELATED"/>
    <property type="match status" value="1"/>
</dbReference>
<evidence type="ECO:0000256" key="7">
    <source>
        <dbReference type="ARBA" id="ARBA00023136"/>
    </source>
</evidence>
<keyword evidence="4" id="KW-0808">Transferase</keyword>
<comment type="subcellular location">
    <subcellularLocation>
        <location evidence="1">Cell membrane</location>
        <topology evidence="1">Multi-pass membrane protein</topology>
    </subcellularLocation>
</comment>
<feature type="transmembrane region" description="Helical" evidence="8">
    <location>
        <begin position="237"/>
        <end position="255"/>
    </location>
</feature>
<name>A0A7G9Z1M0_9EURY</name>
<dbReference type="EMBL" id="MT631564">
    <property type="protein sequence ID" value="QNO54154.1"/>
    <property type="molecule type" value="Genomic_DNA"/>
</dbReference>
<feature type="transmembrane region" description="Helical" evidence="8">
    <location>
        <begin position="195"/>
        <end position="225"/>
    </location>
</feature>
<evidence type="ECO:0000256" key="6">
    <source>
        <dbReference type="ARBA" id="ARBA00022989"/>
    </source>
</evidence>
<feature type="transmembrane region" description="Helical" evidence="8">
    <location>
        <begin position="144"/>
        <end position="163"/>
    </location>
</feature>
<dbReference type="PANTHER" id="PTHR33908:SF11">
    <property type="entry name" value="MEMBRANE PROTEIN"/>
    <property type="match status" value="1"/>
</dbReference>
<dbReference type="InterPro" id="IPR050297">
    <property type="entry name" value="LipidA_mod_glycosyltrf_83"/>
</dbReference>
<feature type="transmembrane region" description="Helical" evidence="8">
    <location>
        <begin position="170"/>
        <end position="189"/>
    </location>
</feature>
<dbReference type="InterPro" id="IPR038731">
    <property type="entry name" value="RgtA/B/C-like"/>
</dbReference>
<evidence type="ECO:0000313" key="10">
    <source>
        <dbReference type="EMBL" id="QNO54154.1"/>
    </source>
</evidence>
<proteinExistence type="predicted"/>
<dbReference type="GO" id="GO:0008610">
    <property type="term" value="P:lipid biosynthetic process"/>
    <property type="evidence" value="ECO:0007669"/>
    <property type="project" value="UniProtKB-ARBA"/>
</dbReference>
<feature type="transmembrane region" description="Helical" evidence="8">
    <location>
        <begin position="370"/>
        <end position="391"/>
    </location>
</feature>
<keyword evidence="6 8" id="KW-1133">Transmembrane helix</keyword>
<reference evidence="10" key="1">
    <citation type="submission" date="2020-06" db="EMBL/GenBank/DDBJ databases">
        <title>Unique genomic features of the anaerobic methanotrophic archaea.</title>
        <authorList>
            <person name="Chadwick G.L."/>
            <person name="Skennerton C.T."/>
            <person name="Laso-Perez R."/>
            <person name="Leu A.O."/>
            <person name="Speth D.R."/>
            <person name="Yu H."/>
            <person name="Morgan-Lang C."/>
            <person name="Hatzenpichler R."/>
            <person name="Goudeau D."/>
            <person name="Malmstrom R."/>
            <person name="Brazelton W.J."/>
            <person name="Woyke T."/>
            <person name="Hallam S.J."/>
            <person name="Tyson G.W."/>
            <person name="Wegener G."/>
            <person name="Boetius A."/>
            <person name="Orphan V."/>
        </authorList>
    </citation>
    <scope>NUCLEOTIDE SEQUENCE</scope>
</reference>